<name>A0ABD5SVI9_9EURY</name>
<gene>
    <name evidence="2" type="ORF">ACFQE6_23135</name>
</gene>
<dbReference type="Proteomes" id="UP001596383">
    <property type="component" value="Unassembled WGS sequence"/>
</dbReference>
<keyword evidence="1" id="KW-0472">Membrane</keyword>
<accession>A0ABD5SVI9</accession>
<dbReference type="PROSITE" id="PS51257">
    <property type="entry name" value="PROKAR_LIPOPROTEIN"/>
    <property type="match status" value="1"/>
</dbReference>
<evidence type="ECO:0000313" key="2">
    <source>
        <dbReference type="EMBL" id="MFC6767781.1"/>
    </source>
</evidence>
<sequence>MERFVRLIVAGGVVLVGACWLVAVVDAWSVAWIGGIILALLGTAAVFAGIASELEPGAFAVEAE</sequence>
<reference evidence="2 3" key="1">
    <citation type="journal article" date="2019" name="Int. J. Syst. Evol. Microbiol.">
        <title>The Global Catalogue of Microorganisms (GCM) 10K type strain sequencing project: providing services to taxonomists for standard genome sequencing and annotation.</title>
        <authorList>
            <consortium name="The Broad Institute Genomics Platform"/>
            <consortium name="The Broad Institute Genome Sequencing Center for Infectious Disease"/>
            <person name="Wu L."/>
            <person name="Ma J."/>
        </authorList>
    </citation>
    <scope>NUCLEOTIDE SEQUENCE [LARGE SCALE GENOMIC DNA]</scope>
    <source>
        <strain evidence="2 3">LMG 29247</strain>
    </source>
</reference>
<keyword evidence="3" id="KW-1185">Reference proteome</keyword>
<keyword evidence="1" id="KW-1133">Transmembrane helix</keyword>
<evidence type="ECO:0000313" key="3">
    <source>
        <dbReference type="Proteomes" id="UP001596383"/>
    </source>
</evidence>
<keyword evidence="1" id="KW-0812">Transmembrane</keyword>
<feature type="transmembrane region" description="Helical" evidence="1">
    <location>
        <begin position="31"/>
        <end position="51"/>
    </location>
</feature>
<proteinExistence type="predicted"/>
<dbReference type="EMBL" id="JBHSWV010000422">
    <property type="protein sequence ID" value="MFC6767781.1"/>
    <property type="molecule type" value="Genomic_DNA"/>
</dbReference>
<evidence type="ECO:0000256" key="1">
    <source>
        <dbReference type="SAM" id="Phobius"/>
    </source>
</evidence>
<comment type="caution">
    <text evidence="2">The sequence shown here is derived from an EMBL/GenBank/DDBJ whole genome shotgun (WGS) entry which is preliminary data.</text>
</comment>
<dbReference type="RefSeq" id="WP_273740643.1">
    <property type="nucleotide sequence ID" value="NZ_JAQIVI010000422.1"/>
</dbReference>
<organism evidence="2 3">
    <name type="scientific">Natrinema soli</name>
    <dbReference type="NCBI Taxonomy" id="1930624"/>
    <lineage>
        <taxon>Archaea</taxon>
        <taxon>Methanobacteriati</taxon>
        <taxon>Methanobacteriota</taxon>
        <taxon>Stenosarchaea group</taxon>
        <taxon>Halobacteria</taxon>
        <taxon>Halobacteriales</taxon>
        <taxon>Natrialbaceae</taxon>
        <taxon>Natrinema</taxon>
    </lineage>
</organism>
<dbReference type="AlphaFoldDB" id="A0ABD5SVI9"/>
<feature type="transmembrane region" description="Helical" evidence="1">
    <location>
        <begin position="7"/>
        <end position="25"/>
    </location>
</feature>
<protein>
    <submittedName>
        <fullName evidence="2">Uncharacterized protein</fullName>
    </submittedName>
</protein>